<evidence type="ECO:0000256" key="1">
    <source>
        <dbReference type="ARBA" id="ARBA00009437"/>
    </source>
</evidence>
<dbReference type="GO" id="GO:0006351">
    <property type="term" value="P:DNA-templated transcription"/>
    <property type="evidence" value="ECO:0007669"/>
    <property type="project" value="TreeGrafter"/>
</dbReference>
<keyword evidence="7" id="KW-1185">Reference proteome</keyword>
<dbReference type="InterPro" id="IPR005119">
    <property type="entry name" value="LysR_subst-bd"/>
</dbReference>
<sequence length="296" mass="32841">MDDLKPLLAFAAVIKYGSMNAAGDKLGISPSAVSQHISRLERLYGVKLLYRNTRSMQPTEAGNQLAQYAIQLQQSALYAQNALESLKSEVSGTLRIAMISGLLDAEWFQAALRELVQTYPNVVPQLFIGDSVIDLKQERIDVAFRAGEGALNQGDLVAKRLATAQWTICAAPDYLANAEPITQPLDLLQHRWISSFRINQSLQRGDQIFMLQPTDYLYCNQLSGLRNCSLAGLGLSIQTDLEISGLLRKGLLQTVLPEWKLPTINLYAVLPYRVQSAKVRVWLDIVQQQLGGHGIF</sequence>
<dbReference type="InterPro" id="IPR000847">
    <property type="entry name" value="LysR_HTH_N"/>
</dbReference>
<evidence type="ECO:0000256" key="4">
    <source>
        <dbReference type="ARBA" id="ARBA00023163"/>
    </source>
</evidence>
<dbReference type="PANTHER" id="PTHR30537:SF30">
    <property type="entry name" value="TRANSCRIPTIONAL REGULATOR-RELATED"/>
    <property type="match status" value="1"/>
</dbReference>
<dbReference type="SUPFAM" id="SSF53850">
    <property type="entry name" value="Periplasmic binding protein-like II"/>
    <property type="match status" value="1"/>
</dbReference>
<dbReference type="Proteomes" id="UP000192408">
    <property type="component" value="Unassembled WGS sequence"/>
</dbReference>
<dbReference type="PANTHER" id="PTHR30537">
    <property type="entry name" value="HTH-TYPE TRANSCRIPTIONAL REGULATOR"/>
    <property type="match status" value="1"/>
</dbReference>
<dbReference type="AlphaFoldDB" id="A0A1W1UEG7"/>
<dbReference type="STRING" id="1122938.SAMN05660772_00393"/>
<dbReference type="Gene3D" id="3.40.190.290">
    <property type="match status" value="1"/>
</dbReference>
<protein>
    <submittedName>
        <fullName evidence="6">DNA-binding transcriptional regulator, LysR family</fullName>
    </submittedName>
</protein>
<accession>A0A1W1UEG7</accession>
<feature type="domain" description="HTH lysR-type" evidence="5">
    <location>
        <begin position="1"/>
        <end position="59"/>
    </location>
</feature>
<dbReference type="GO" id="GO:0003700">
    <property type="term" value="F:DNA-binding transcription factor activity"/>
    <property type="evidence" value="ECO:0007669"/>
    <property type="project" value="InterPro"/>
</dbReference>
<comment type="similarity">
    <text evidence="1">Belongs to the LysR transcriptional regulatory family.</text>
</comment>
<dbReference type="RefSeq" id="WP_084255732.1">
    <property type="nucleotide sequence ID" value="NZ_FWWV01000002.1"/>
</dbReference>
<keyword evidence="2" id="KW-0805">Transcription regulation</keyword>
<dbReference type="GO" id="GO:0043565">
    <property type="term" value="F:sequence-specific DNA binding"/>
    <property type="evidence" value="ECO:0007669"/>
    <property type="project" value="TreeGrafter"/>
</dbReference>
<dbReference type="Pfam" id="PF03466">
    <property type="entry name" value="LysR_substrate"/>
    <property type="match status" value="1"/>
</dbReference>
<dbReference type="CDD" id="cd08422">
    <property type="entry name" value="PBP2_CrgA_like"/>
    <property type="match status" value="1"/>
</dbReference>
<dbReference type="EMBL" id="FWWV01000002">
    <property type="protein sequence ID" value="SMB79505.1"/>
    <property type="molecule type" value="Genomic_DNA"/>
</dbReference>
<dbReference type="Gene3D" id="1.10.10.10">
    <property type="entry name" value="Winged helix-like DNA-binding domain superfamily/Winged helix DNA-binding domain"/>
    <property type="match status" value="1"/>
</dbReference>
<evidence type="ECO:0000313" key="6">
    <source>
        <dbReference type="EMBL" id="SMB79505.1"/>
    </source>
</evidence>
<proteinExistence type="inferred from homology"/>
<keyword evidence="4" id="KW-0804">Transcription</keyword>
<reference evidence="7" key="1">
    <citation type="submission" date="2017-04" db="EMBL/GenBank/DDBJ databases">
        <authorList>
            <person name="Varghese N."/>
            <person name="Submissions S."/>
        </authorList>
    </citation>
    <scope>NUCLEOTIDE SEQUENCE [LARGE SCALE GENOMIC DNA]</scope>
    <source>
        <strain evidence="7">DSM 23072</strain>
    </source>
</reference>
<keyword evidence="3 6" id="KW-0238">DNA-binding</keyword>
<dbReference type="SUPFAM" id="SSF46785">
    <property type="entry name" value="Winged helix' DNA-binding domain"/>
    <property type="match status" value="1"/>
</dbReference>
<evidence type="ECO:0000313" key="7">
    <source>
        <dbReference type="Proteomes" id="UP000192408"/>
    </source>
</evidence>
<name>A0A1W1UEG7_9PAST</name>
<dbReference type="Pfam" id="PF00126">
    <property type="entry name" value="HTH_1"/>
    <property type="match status" value="1"/>
</dbReference>
<evidence type="ECO:0000259" key="5">
    <source>
        <dbReference type="PROSITE" id="PS50931"/>
    </source>
</evidence>
<dbReference type="InterPro" id="IPR036388">
    <property type="entry name" value="WH-like_DNA-bd_sf"/>
</dbReference>
<dbReference type="InterPro" id="IPR058163">
    <property type="entry name" value="LysR-type_TF_proteobact-type"/>
</dbReference>
<gene>
    <name evidence="6" type="ORF">SAMN05660772_00393</name>
</gene>
<dbReference type="InterPro" id="IPR036390">
    <property type="entry name" value="WH_DNA-bd_sf"/>
</dbReference>
<evidence type="ECO:0000256" key="2">
    <source>
        <dbReference type="ARBA" id="ARBA00023015"/>
    </source>
</evidence>
<organism evidence="6 7">
    <name type="scientific">Pasteurella testudinis DSM 23072</name>
    <dbReference type="NCBI Taxonomy" id="1122938"/>
    <lineage>
        <taxon>Bacteria</taxon>
        <taxon>Pseudomonadati</taxon>
        <taxon>Pseudomonadota</taxon>
        <taxon>Gammaproteobacteria</taxon>
        <taxon>Pasteurellales</taxon>
        <taxon>Pasteurellaceae</taxon>
        <taxon>Pasteurella</taxon>
    </lineage>
</organism>
<dbReference type="PROSITE" id="PS50931">
    <property type="entry name" value="HTH_LYSR"/>
    <property type="match status" value="1"/>
</dbReference>
<evidence type="ECO:0000256" key="3">
    <source>
        <dbReference type="ARBA" id="ARBA00023125"/>
    </source>
</evidence>